<dbReference type="InterPro" id="IPR022761">
    <property type="entry name" value="Fumarate_lyase_N"/>
</dbReference>
<dbReference type="GO" id="GO:0006188">
    <property type="term" value="P:IMP biosynthetic process"/>
    <property type="evidence" value="ECO:0007669"/>
    <property type="project" value="InterPro"/>
</dbReference>
<proteinExistence type="predicted"/>
<dbReference type="AlphaFoldDB" id="A0A2H0W998"/>
<dbReference type="Gene3D" id="1.10.275.10">
    <property type="entry name" value="Fumarase/aspartase (N-terminal domain)"/>
    <property type="match status" value="1"/>
</dbReference>
<evidence type="ECO:0000313" key="7">
    <source>
        <dbReference type="Proteomes" id="UP000231382"/>
    </source>
</evidence>
<dbReference type="PROSITE" id="PS00163">
    <property type="entry name" value="FUMARATE_LYASES"/>
    <property type="match status" value="1"/>
</dbReference>
<feature type="domain" description="Adenylosuccinate lyase PurB C-terminal" evidence="5">
    <location>
        <begin position="318"/>
        <end position="414"/>
    </location>
</feature>
<evidence type="ECO:0000259" key="4">
    <source>
        <dbReference type="Pfam" id="PF00206"/>
    </source>
</evidence>
<evidence type="ECO:0000256" key="1">
    <source>
        <dbReference type="ARBA" id="ARBA00022755"/>
    </source>
</evidence>
<name>A0A2H0W998_9BACT</name>
<organism evidence="6 7">
    <name type="scientific">Candidatus Berkelbacteria bacterium CG10_big_fil_rev_8_21_14_0_10_43_13</name>
    <dbReference type="NCBI Taxonomy" id="1974514"/>
    <lineage>
        <taxon>Bacteria</taxon>
        <taxon>Candidatus Berkelbacteria</taxon>
    </lineage>
</organism>
<dbReference type="Proteomes" id="UP000231382">
    <property type="component" value="Unassembled WGS sequence"/>
</dbReference>
<dbReference type="PANTHER" id="PTHR43172">
    <property type="entry name" value="ADENYLOSUCCINATE LYASE"/>
    <property type="match status" value="1"/>
</dbReference>
<protein>
    <submittedName>
        <fullName evidence="6">Adenylosuccinate lyase</fullName>
    </submittedName>
</protein>
<dbReference type="InterPro" id="IPR020557">
    <property type="entry name" value="Fumarate_lyase_CS"/>
</dbReference>
<sequence>MGQSPSAFENVSPLDFRYWAEEVAEYLSEDAFTRYKLRVELALVTVLCRRGLCPEAVVTEIASACEAVTTAEVYAEEDKTRHDIRALVNCVQRRVSDTVKPFVHLGATSFDIVDTANAARYRDVMRKEVIPELIGLETVLIRLTEREADTLQIGRTHGQHAVPITFGFALAEYVSRLGECIVQLSSRASLLPGKFSGAVGAYNASSLFFDDPEVFETEVLAELDLLAHDHSTQIVQPEPLIRLLNEIELVGGVMANLARDMRNLQRTEIGEVGEEFRSDQVGSSTMPQKRNPINFENVESLWKALLGRLVTVHLDQLSDHQRDLTNSASGRMVGELIAICFEMAGRLRRTMAKLTVDRVNLTHNLKVSQGGVLAEPMYIILAALGHPDAHETVKQLTLESQRSEKTLAWVFANRPELAEYRERMTEDQRCVLTDPSAYTGIAAGRAREVAAIWHCRMEKIQAELA</sequence>
<dbReference type="PRINTS" id="PR00149">
    <property type="entry name" value="FUMRATELYASE"/>
</dbReference>
<gene>
    <name evidence="6" type="ORF">COT78_00800</name>
</gene>
<feature type="domain" description="Fumarate lyase N-terminal" evidence="4">
    <location>
        <begin position="35"/>
        <end position="300"/>
    </location>
</feature>
<dbReference type="InterPro" id="IPR024083">
    <property type="entry name" value="Fumarase/histidase_N"/>
</dbReference>
<dbReference type="InterPro" id="IPR000362">
    <property type="entry name" value="Fumarate_lyase_fam"/>
</dbReference>
<dbReference type="GO" id="GO:0005829">
    <property type="term" value="C:cytosol"/>
    <property type="evidence" value="ECO:0007669"/>
    <property type="project" value="TreeGrafter"/>
</dbReference>
<keyword evidence="1" id="KW-0658">Purine biosynthesis</keyword>
<dbReference type="GO" id="GO:0070626">
    <property type="term" value="F:(S)-2-(5-amino-1-(5-phospho-D-ribosyl)imidazole-4-carboxamido) succinate lyase (fumarate-forming) activity"/>
    <property type="evidence" value="ECO:0007669"/>
    <property type="project" value="TreeGrafter"/>
</dbReference>
<dbReference type="InterPro" id="IPR008948">
    <property type="entry name" value="L-Aspartase-like"/>
</dbReference>
<dbReference type="EMBL" id="PEZW01000007">
    <property type="protein sequence ID" value="PIS07928.1"/>
    <property type="molecule type" value="Genomic_DNA"/>
</dbReference>
<dbReference type="GO" id="GO:0044208">
    <property type="term" value="P:'de novo' AMP biosynthetic process"/>
    <property type="evidence" value="ECO:0007669"/>
    <property type="project" value="TreeGrafter"/>
</dbReference>
<accession>A0A2H0W998</accession>
<keyword evidence="2 6" id="KW-0456">Lyase</keyword>
<evidence type="ECO:0000259" key="5">
    <source>
        <dbReference type="Pfam" id="PF08328"/>
    </source>
</evidence>
<evidence type="ECO:0000256" key="2">
    <source>
        <dbReference type="ARBA" id="ARBA00023239"/>
    </source>
</evidence>
<dbReference type="Gene3D" id="1.20.200.10">
    <property type="entry name" value="Fumarase/aspartase (Central domain)"/>
    <property type="match status" value="1"/>
</dbReference>
<comment type="caution">
    <text evidence="6">The sequence shown here is derived from an EMBL/GenBank/DDBJ whole genome shotgun (WGS) entry which is preliminary data.</text>
</comment>
<dbReference type="PRINTS" id="PR00145">
    <property type="entry name" value="ARGSUCLYASE"/>
</dbReference>
<dbReference type="GO" id="GO:0004018">
    <property type="term" value="F:N6-(1,2-dicarboxyethyl)AMP AMP-lyase (fumarate-forming) activity"/>
    <property type="evidence" value="ECO:0007669"/>
    <property type="project" value="InterPro"/>
</dbReference>
<evidence type="ECO:0000256" key="3">
    <source>
        <dbReference type="ARBA" id="ARBA00025012"/>
    </source>
</evidence>
<dbReference type="Pfam" id="PF00206">
    <property type="entry name" value="Lyase_1"/>
    <property type="match status" value="1"/>
</dbReference>
<dbReference type="Gene3D" id="1.10.40.30">
    <property type="entry name" value="Fumarase/aspartase (C-terminal domain)"/>
    <property type="match status" value="1"/>
</dbReference>
<comment type="function">
    <text evidence="3">Catalyzes two reactions in de novo purine nucleotide biosynthesis. Catalyzes the breakdown of 5-aminoimidazole- (N-succinylocarboxamide) ribotide (SAICAR or 2-[5-amino-1-(5-phospho-beta-D-ribosyl)imidazole-4-carboxamido]succinate) to 5-aminoimidazole-4-carboxamide ribotide (AICAR or 5-amino-1-(5-phospho-beta-D-ribosyl)imidazole-4-carboxamide) and fumarate, and of adenylosuccinate (ADS or N(6)-(1,2-dicarboxyethyl)-AMP) to adenosine monophosphate (AMP) and fumarate.</text>
</comment>
<reference evidence="7" key="1">
    <citation type="submission" date="2017-09" db="EMBL/GenBank/DDBJ databases">
        <title>Depth-based differentiation of microbial function through sediment-hosted aquifers and enrichment of novel symbionts in the deep terrestrial subsurface.</title>
        <authorList>
            <person name="Probst A.J."/>
            <person name="Ladd B."/>
            <person name="Jarett J.K."/>
            <person name="Geller-Mcgrath D.E."/>
            <person name="Sieber C.M.K."/>
            <person name="Emerson J.B."/>
            <person name="Anantharaman K."/>
            <person name="Thomas B.C."/>
            <person name="Malmstrom R."/>
            <person name="Stieglmeier M."/>
            <person name="Klingl A."/>
            <person name="Woyke T."/>
            <person name="Ryan C.M."/>
            <person name="Banfield J.F."/>
        </authorList>
    </citation>
    <scope>NUCLEOTIDE SEQUENCE [LARGE SCALE GENOMIC DNA]</scope>
</reference>
<dbReference type="PANTHER" id="PTHR43172:SF1">
    <property type="entry name" value="ADENYLOSUCCINATE LYASE"/>
    <property type="match status" value="1"/>
</dbReference>
<dbReference type="Pfam" id="PF08328">
    <property type="entry name" value="ASL_C"/>
    <property type="match status" value="1"/>
</dbReference>
<dbReference type="CDD" id="cd01595">
    <property type="entry name" value="Adenylsuccinate_lyase_like"/>
    <property type="match status" value="1"/>
</dbReference>
<dbReference type="SUPFAM" id="SSF48557">
    <property type="entry name" value="L-aspartase-like"/>
    <property type="match status" value="1"/>
</dbReference>
<dbReference type="InterPro" id="IPR013539">
    <property type="entry name" value="PurB_C"/>
</dbReference>
<evidence type="ECO:0000313" key="6">
    <source>
        <dbReference type="EMBL" id="PIS07928.1"/>
    </source>
</evidence>